<dbReference type="KEGG" id="adi:B5T_02589"/>
<dbReference type="HOGENOM" id="CLU_071039_3_0_6"/>
<dbReference type="STRING" id="930169.B5T_02589"/>
<keyword evidence="2" id="KW-1185">Reference proteome</keyword>
<dbReference type="Proteomes" id="UP000006286">
    <property type="component" value="Chromosome"/>
</dbReference>
<evidence type="ECO:0000313" key="2">
    <source>
        <dbReference type="Proteomes" id="UP000006286"/>
    </source>
</evidence>
<dbReference type="PATRIC" id="fig|930169.3.peg.2558"/>
<organism evidence="1 2">
    <name type="scientific">Alcanivorax dieselolei (strain DSM 16502 / CGMCC 1.3690 / MCCC 1A00001 / B-5)</name>
    <name type="common">Alloalcanivorax dieselolei</name>
    <dbReference type="NCBI Taxonomy" id="930169"/>
    <lineage>
        <taxon>Bacteria</taxon>
        <taxon>Pseudomonadati</taxon>
        <taxon>Pseudomonadota</taxon>
        <taxon>Gammaproteobacteria</taxon>
        <taxon>Oceanospirillales</taxon>
        <taxon>Alcanivoracaceae</taxon>
        <taxon>Alloalcanivorax</taxon>
    </lineage>
</organism>
<accession>K0CBD0</accession>
<sequence>MLEDNMRRWIEEFRGEQLELVLIKMLVDAKREGMDRGSTEEARNILRDQLFRRFGQITEDIEARLNDADRERLESWIDRPYEVDTLEAVFE</sequence>
<evidence type="ECO:0000313" key="1">
    <source>
        <dbReference type="EMBL" id="AFT70859.1"/>
    </source>
</evidence>
<gene>
    <name evidence="1" type="ordered locus">B5T_02589</name>
</gene>
<dbReference type="AlphaFoldDB" id="K0CBD0"/>
<dbReference type="RefSeq" id="WP_014994930.1">
    <property type="nucleotide sequence ID" value="NC_018691.1"/>
</dbReference>
<dbReference type="OrthoDB" id="5562276at2"/>
<proteinExistence type="predicted"/>
<name>K0CBD0_ALCDB</name>
<protein>
    <submittedName>
        <fullName evidence="1">Putative transposase</fullName>
    </submittedName>
</protein>
<reference evidence="1 2" key="1">
    <citation type="journal article" date="2012" name="J. Bacteriol.">
        <title>Complete genome sequence of Alcanivorax dieselolei type strain B5.</title>
        <authorList>
            <person name="Lai Q."/>
            <person name="Li W."/>
            <person name="Shao Z."/>
        </authorList>
    </citation>
    <scope>NUCLEOTIDE SEQUENCE [LARGE SCALE GENOMIC DNA]</scope>
    <source>
        <strain evidence="2">DSM 16502 / CGMCC 1.3690 / B-5</strain>
    </source>
</reference>
<dbReference type="EMBL" id="CP003466">
    <property type="protein sequence ID" value="AFT70859.1"/>
    <property type="molecule type" value="Genomic_DNA"/>
</dbReference>